<dbReference type="PANTHER" id="PTHR23522:SF10">
    <property type="entry name" value="3-PHENYLPROPIONIC ACID TRANSPORTER-RELATED"/>
    <property type="match status" value="1"/>
</dbReference>
<keyword evidence="5 8" id="KW-0812">Transmembrane</keyword>
<evidence type="ECO:0000256" key="7">
    <source>
        <dbReference type="ARBA" id="ARBA00023136"/>
    </source>
</evidence>
<dbReference type="PIRSF" id="PIRSF004925">
    <property type="entry name" value="HcaT"/>
    <property type="match status" value="1"/>
</dbReference>
<keyword evidence="6 8" id="KW-1133">Transmembrane helix</keyword>
<dbReference type="GO" id="GO:0030395">
    <property type="term" value="F:lactose binding"/>
    <property type="evidence" value="ECO:0007669"/>
    <property type="project" value="TreeGrafter"/>
</dbReference>
<feature type="transmembrane region" description="Helical" evidence="8">
    <location>
        <begin position="200"/>
        <end position="220"/>
    </location>
</feature>
<keyword evidence="11" id="KW-1185">Reference proteome</keyword>
<feature type="domain" description="Major facilitator superfamily (MFS) profile" evidence="9">
    <location>
        <begin position="199"/>
        <end position="389"/>
    </location>
</feature>
<evidence type="ECO:0000256" key="6">
    <source>
        <dbReference type="ARBA" id="ARBA00022989"/>
    </source>
</evidence>
<dbReference type="KEGG" id="mfn:Ga0123462_2036"/>
<evidence type="ECO:0000256" key="3">
    <source>
        <dbReference type="ARBA" id="ARBA00022475"/>
    </source>
</evidence>
<dbReference type="SUPFAM" id="SSF103473">
    <property type="entry name" value="MFS general substrate transporter"/>
    <property type="match status" value="1"/>
</dbReference>
<feature type="transmembrane region" description="Helical" evidence="8">
    <location>
        <begin position="38"/>
        <end position="60"/>
    </location>
</feature>
<dbReference type="PANTHER" id="PTHR23522">
    <property type="entry name" value="BLL5896 PROTEIN"/>
    <property type="match status" value="1"/>
</dbReference>
<dbReference type="Pfam" id="PF12832">
    <property type="entry name" value="MFS_1_like"/>
    <property type="match status" value="1"/>
</dbReference>
<feature type="transmembrane region" description="Helical" evidence="8">
    <location>
        <begin position="137"/>
        <end position="156"/>
    </location>
</feature>
<dbReference type="Gene3D" id="1.20.1250.20">
    <property type="entry name" value="MFS general substrate transporter like domains"/>
    <property type="match status" value="2"/>
</dbReference>
<keyword evidence="3" id="KW-1003">Cell membrane</keyword>
<keyword evidence="4" id="KW-0997">Cell inner membrane</keyword>
<evidence type="ECO:0000256" key="2">
    <source>
        <dbReference type="ARBA" id="ARBA00022448"/>
    </source>
</evidence>
<dbReference type="InterPro" id="IPR020846">
    <property type="entry name" value="MFS_dom"/>
</dbReference>
<dbReference type="PROSITE" id="PS50850">
    <property type="entry name" value="MFS"/>
    <property type="match status" value="1"/>
</dbReference>
<evidence type="ECO:0000256" key="4">
    <source>
        <dbReference type="ARBA" id="ARBA00022519"/>
    </source>
</evidence>
<dbReference type="Proteomes" id="UP000231637">
    <property type="component" value="Chromosome"/>
</dbReference>
<dbReference type="AlphaFoldDB" id="A0A2K8L6L4"/>
<dbReference type="GO" id="GO:0015528">
    <property type="term" value="F:lactose:proton symporter activity"/>
    <property type="evidence" value="ECO:0007669"/>
    <property type="project" value="TreeGrafter"/>
</dbReference>
<evidence type="ECO:0000256" key="1">
    <source>
        <dbReference type="ARBA" id="ARBA00004429"/>
    </source>
</evidence>
<feature type="transmembrane region" description="Helical" evidence="8">
    <location>
        <begin position="323"/>
        <end position="348"/>
    </location>
</feature>
<gene>
    <name evidence="10" type="ORF">Ga0123462_2036</name>
</gene>
<feature type="transmembrane region" description="Helical" evidence="8">
    <location>
        <begin position="290"/>
        <end position="311"/>
    </location>
</feature>
<comment type="subcellular location">
    <subcellularLocation>
        <location evidence="1">Cell inner membrane</location>
        <topology evidence="1">Multi-pass membrane protein</topology>
    </subcellularLocation>
</comment>
<keyword evidence="7 8" id="KW-0472">Membrane</keyword>
<reference evidence="10 11" key="1">
    <citation type="submission" date="2016-12" db="EMBL/GenBank/DDBJ databases">
        <title>Isolation and genomic insights into novel planktonic Zetaproteobacteria from stratified waters of the Chesapeake Bay.</title>
        <authorList>
            <person name="McAllister S.M."/>
            <person name="Kato S."/>
            <person name="Chan C.S."/>
            <person name="Chiu B.K."/>
            <person name="Field E.K."/>
        </authorList>
    </citation>
    <scope>NUCLEOTIDE SEQUENCE [LARGE SCALE GENOMIC DNA]</scope>
    <source>
        <strain evidence="10 11">CP-8</strain>
    </source>
</reference>
<feature type="transmembrane region" description="Helical" evidence="8">
    <location>
        <begin position="354"/>
        <end position="373"/>
    </location>
</feature>
<dbReference type="OrthoDB" id="9150135at2"/>
<feature type="transmembrane region" description="Helical" evidence="8">
    <location>
        <begin position="72"/>
        <end position="90"/>
    </location>
</feature>
<evidence type="ECO:0000256" key="5">
    <source>
        <dbReference type="ARBA" id="ARBA00022692"/>
    </source>
</evidence>
<accession>A0A2K8L6L4</accession>
<dbReference type="GO" id="GO:0005886">
    <property type="term" value="C:plasma membrane"/>
    <property type="evidence" value="ECO:0007669"/>
    <property type="project" value="UniProtKB-SubCell"/>
</dbReference>
<feature type="transmembrane region" description="Helical" evidence="8">
    <location>
        <begin position="260"/>
        <end position="278"/>
    </location>
</feature>
<feature type="transmembrane region" description="Helical" evidence="8">
    <location>
        <begin position="232"/>
        <end position="253"/>
    </location>
</feature>
<sequence length="389" mass="41916">MVTESSLNRIRIFYAAYFAAMGLVLPFFPIYLDGRGLDAVMIGFMTGLLALAKVVAPPWIGHLLDRRPQEQAQQFIVLASWMAAFAALLIAFALNLYLLAAIVLLFGIFWAAVLPLTDGLSVSVSESERADYGRLRAWGSVGFVITSLAGGAWLAGENITTFPFLLAGLMIVLAFAAQGFPQVERIEIEADARIPFSRAFYLLLSVAFIMQISHGAYYGFFSLYLADAGFSGWQIGLYWVIGVVAEIILMWRWSRTVQRLAPALIFSVCLLLAALRWMGTGLTTDYLMLAILQLLHAASFAAFHVAAIAWVKRIAPDSRHAAAQGLFSAAGFGLGSTIGIMGCGVIAGSLGYAMAFYICAAVALAGIPLALMLPKMGLNDSSGGDLIRE</sequence>
<organism evidence="10 11">
    <name type="scientific">Mariprofundus ferrinatatus</name>
    <dbReference type="NCBI Taxonomy" id="1921087"/>
    <lineage>
        <taxon>Bacteria</taxon>
        <taxon>Pseudomonadati</taxon>
        <taxon>Pseudomonadota</taxon>
        <taxon>Candidatius Mariprofundia</taxon>
        <taxon>Mariprofundales</taxon>
        <taxon>Mariprofundaceae</taxon>
        <taxon>Mariprofundus</taxon>
    </lineage>
</organism>
<feature type="transmembrane region" description="Helical" evidence="8">
    <location>
        <begin position="96"/>
        <end position="116"/>
    </location>
</feature>
<name>A0A2K8L6L4_9PROT</name>
<dbReference type="InterPro" id="IPR036259">
    <property type="entry name" value="MFS_trans_sf"/>
</dbReference>
<proteinExistence type="predicted"/>
<dbReference type="NCBIfam" id="NF037955">
    <property type="entry name" value="mfs"/>
    <property type="match status" value="1"/>
</dbReference>
<dbReference type="RefSeq" id="WP_100266171.1">
    <property type="nucleotide sequence ID" value="NZ_CP018800.1"/>
</dbReference>
<dbReference type="InterPro" id="IPR024989">
    <property type="entry name" value="MFS_assoc_dom"/>
</dbReference>
<dbReference type="EMBL" id="CP018800">
    <property type="protein sequence ID" value="ATX82873.1"/>
    <property type="molecule type" value="Genomic_DNA"/>
</dbReference>
<dbReference type="InterPro" id="IPR026032">
    <property type="entry name" value="HcaT-like"/>
</dbReference>
<protein>
    <submittedName>
        <fullName evidence="10">MFS transporter, PPP family, 3-phenylpropionic acid transporter</fullName>
    </submittedName>
</protein>
<feature type="transmembrane region" description="Helical" evidence="8">
    <location>
        <begin position="12"/>
        <end position="32"/>
    </location>
</feature>
<evidence type="ECO:0000313" key="10">
    <source>
        <dbReference type="EMBL" id="ATX82873.1"/>
    </source>
</evidence>
<keyword evidence="2" id="KW-0813">Transport</keyword>
<feature type="transmembrane region" description="Helical" evidence="8">
    <location>
        <begin position="162"/>
        <end position="180"/>
    </location>
</feature>
<evidence type="ECO:0000313" key="11">
    <source>
        <dbReference type="Proteomes" id="UP000231637"/>
    </source>
</evidence>
<evidence type="ECO:0000256" key="8">
    <source>
        <dbReference type="SAM" id="Phobius"/>
    </source>
</evidence>
<evidence type="ECO:0000259" key="9">
    <source>
        <dbReference type="PROSITE" id="PS50850"/>
    </source>
</evidence>